<dbReference type="OrthoDB" id="337038at2759"/>
<dbReference type="InterPro" id="IPR035940">
    <property type="entry name" value="CAP_sf"/>
</dbReference>
<dbReference type="InterPro" id="IPR014044">
    <property type="entry name" value="CAP_dom"/>
</dbReference>
<dbReference type="Pfam" id="PF00188">
    <property type="entry name" value="CAP"/>
    <property type="match status" value="1"/>
</dbReference>
<evidence type="ECO:0000313" key="3">
    <source>
        <dbReference type="Proteomes" id="UP001152320"/>
    </source>
</evidence>
<comment type="caution">
    <text evidence="2">The sequence shown here is derived from an EMBL/GenBank/DDBJ whole genome shotgun (WGS) entry which is preliminary data.</text>
</comment>
<organism evidence="2 3">
    <name type="scientific">Holothuria leucospilota</name>
    <name type="common">Black long sea cucumber</name>
    <name type="synonym">Mertensiothuria leucospilota</name>
    <dbReference type="NCBI Taxonomy" id="206669"/>
    <lineage>
        <taxon>Eukaryota</taxon>
        <taxon>Metazoa</taxon>
        <taxon>Echinodermata</taxon>
        <taxon>Eleutherozoa</taxon>
        <taxon>Echinozoa</taxon>
        <taxon>Holothuroidea</taxon>
        <taxon>Aspidochirotacea</taxon>
        <taxon>Aspidochirotida</taxon>
        <taxon>Holothuriidae</taxon>
        <taxon>Holothuria</taxon>
    </lineage>
</organism>
<dbReference type="PANTHER" id="PTHR10334">
    <property type="entry name" value="CYSTEINE-RICH SECRETORY PROTEIN-RELATED"/>
    <property type="match status" value="1"/>
</dbReference>
<dbReference type="SUPFAM" id="SSF55797">
    <property type="entry name" value="PR-1-like"/>
    <property type="match status" value="1"/>
</dbReference>
<dbReference type="InterPro" id="IPR001283">
    <property type="entry name" value="CRISP-related"/>
</dbReference>
<evidence type="ECO:0000259" key="1">
    <source>
        <dbReference type="SMART" id="SM00198"/>
    </source>
</evidence>
<protein>
    <submittedName>
        <fullName evidence="2">Peptidase inhibitor 16</fullName>
    </submittedName>
</protein>
<dbReference type="InterPro" id="IPR018244">
    <property type="entry name" value="Allrgn_V5/Tpx1_CS"/>
</dbReference>
<dbReference type="GO" id="GO:0005576">
    <property type="term" value="C:extracellular region"/>
    <property type="evidence" value="ECO:0007669"/>
    <property type="project" value="InterPro"/>
</dbReference>
<dbReference type="EMBL" id="JAIZAY010000019">
    <property type="protein sequence ID" value="KAJ8023538.1"/>
    <property type="molecule type" value="Genomic_DNA"/>
</dbReference>
<accession>A0A9Q1BFF2</accession>
<evidence type="ECO:0000313" key="2">
    <source>
        <dbReference type="EMBL" id="KAJ8023538.1"/>
    </source>
</evidence>
<dbReference type="PRINTS" id="PR00837">
    <property type="entry name" value="V5TPXLIKE"/>
</dbReference>
<reference evidence="2" key="1">
    <citation type="submission" date="2021-10" db="EMBL/GenBank/DDBJ databases">
        <title>Tropical sea cucumber genome reveals ecological adaptation and Cuvierian tubules defense mechanism.</title>
        <authorList>
            <person name="Chen T."/>
        </authorList>
    </citation>
    <scope>NUCLEOTIDE SEQUENCE</scope>
    <source>
        <strain evidence="2">Nanhai2018</strain>
        <tissue evidence="2">Muscle</tissue>
    </source>
</reference>
<gene>
    <name evidence="2" type="ORF">HOLleu_36005</name>
</gene>
<dbReference type="Proteomes" id="UP001152320">
    <property type="component" value="Chromosome 19"/>
</dbReference>
<feature type="domain" description="SCP" evidence="1">
    <location>
        <begin position="1"/>
        <end position="133"/>
    </location>
</feature>
<dbReference type="AlphaFoldDB" id="A0A9Q1BFF2"/>
<proteinExistence type="predicted"/>
<dbReference type="InterPro" id="IPR002413">
    <property type="entry name" value="V5_allergen-like"/>
</dbReference>
<keyword evidence="3" id="KW-1185">Reference proteome</keyword>
<name>A0A9Q1BFF2_HOLLE</name>
<sequence>MAEMKWDAVLASQAQVWADKCIFEHPNTAVSKDYDGIGQNLHAVYNTHGLETTKPDATDAVDSWNSEVQNYTYEHNACATKEVCGHYTQVVWAETTNVGCGINYCLSAKYNEVYLPNAWIVVCNYIPGGNQGGQWPYKYGAEGEECSQCSDGGACKNGLCSDCSPQDEPDCECKIKCQNCGSVQSGDKCECLCPDGYFGEFCENFCKDTDVSCGGNPGWPTNWCNDSDYPWVDENCPLMCGLCTAGTKVDPANC</sequence>
<dbReference type="Gene3D" id="3.40.33.10">
    <property type="entry name" value="CAP"/>
    <property type="match status" value="1"/>
</dbReference>
<dbReference type="PRINTS" id="PR00838">
    <property type="entry name" value="V5ALLERGEN"/>
</dbReference>
<dbReference type="SMART" id="SM00198">
    <property type="entry name" value="SCP"/>
    <property type="match status" value="1"/>
</dbReference>
<dbReference type="PROSITE" id="PS01009">
    <property type="entry name" value="CRISP_1"/>
    <property type="match status" value="1"/>
</dbReference>